<reference evidence="4" key="1">
    <citation type="submission" date="2016-10" db="EMBL/GenBank/DDBJ databases">
        <authorList>
            <person name="Varghese N."/>
            <person name="Submissions S."/>
        </authorList>
    </citation>
    <scope>NUCLEOTIDE SEQUENCE [LARGE SCALE GENOMIC DNA]</scope>
    <source>
        <strain evidence="4">CGMCC 1.10683</strain>
    </source>
</reference>
<dbReference type="HAMAP" id="MF_00489">
    <property type="entry name" value="UPF0178"/>
    <property type="match status" value="1"/>
</dbReference>
<accession>A0A1I6P314</accession>
<dbReference type="AlphaFoldDB" id="A0A1I6P314"/>
<dbReference type="PANTHER" id="PTHR35146">
    <property type="entry name" value="UPF0178 PROTEIN YAII"/>
    <property type="match status" value="1"/>
</dbReference>
<dbReference type="InterPro" id="IPR003791">
    <property type="entry name" value="UPF0178"/>
</dbReference>
<dbReference type="RefSeq" id="WP_092306945.1">
    <property type="nucleotide sequence ID" value="NZ_FOZV01000001.1"/>
</dbReference>
<dbReference type="Proteomes" id="UP000198788">
    <property type="component" value="Unassembled WGS sequence"/>
</dbReference>
<keyword evidence="4" id="KW-1185">Reference proteome</keyword>
<gene>
    <name evidence="3" type="ORF">SAMN05192570_0790</name>
</gene>
<organism evidence="3 4">
    <name type="scientific">Brevundimonas viscosa</name>
    <dbReference type="NCBI Taxonomy" id="871741"/>
    <lineage>
        <taxon>Bacteria</taxon>
        <taxon>Pseudomonadati</taxon>
        <taxon>Pseudomonadota</taxon>
        <taxon>Alphaproteobacteria</taxon>
        <taxon>Caulobacterales</taxon>
        <taxon>Caulobacteraceae</taxon>
        <taxon>Brevundimonas</taxon>
    </lineage>
</organism>
<evidence type="ECO:0000256" key="2">
    <source>
        <dbReference type="HAMAP-Rule" id="MF_00489"/>
    </source>
</evidence>
<dbReference type="Pfam" id="PF02639">
    <property type="entry name" value="DUF188"/>
    <property type="match status" value="1"/>
</dbReference>
<dbReference type="OrthoDB" id="9798918at2"/>
<evidence type="ECO:0000256" key="1">
    <source>
        <dbReference type="ARBA" id="ARBA00008522"/>
    </source>
</evidence>
<sequence>MSSPRIFIDADACPVKDEVYRVAERCGLKVFVVSNGWINTRREPWIEQVVVDAGPDVADDWIAERAGPGDIVITADIPLADRCLKAGAQALKANGQPFTPDSIGSALAGRMVGEHLRSMGVATSGPPPFGPKDRSNFLQALDRAVVIARRAVR</sequence>
<dbReference type="NCBIfam" id="NF001095">
    <property type="entry name" value="PRK00124.1"/>
    <property type="match status" value="1"/>
</dbReference>
<dbReference type="PANTHER" id="PTHR35146:SF1">
    <property type="entry name" value="UPF0178 PROTEIN YAII"/>
    <property type="match status" value="1"/>
</dbReference>
<dbReference type="CDD" id="cd18720">
    <property type="entry name" value="PIN_YqxD-like"/>
    <property type="match status" value="1"/>
</dbReference>
<dbReference type="EMBL" id="FOZV01000001">
    <property type="protein sequence ID" value="SFS34599.1"/>
    <property type="molecule type" value="Genomic_DNA"/>
</dbReference>
<evidence type="ECO:0000313" key="4">
    <source>
        <dbReference type="Proteomes" id="UP000198788"/>
    </source>
</evidence>
<dbReference type="STRING" id="871741.SAMN05192570_0790"/>
<evidence type="ECO:0000313" key="3">
    <source>
        <dbReference type="EMBL" id="SFS34599.1"/>
    </source>
</evidence>
<name>A0A1I6P314_9CAUL</name>
<protein>
    <recommendedName>
        <fullName evidence="2">UPF0178 protein SAMN05192570_0790</fullName>
    </recommendedName>
</protein>
<comment type="similarity">
    <text evidence="1 2">Belongs to the UPF0178 family.</text>
</comment>
<proteinExistence type="inferred from homology"/>